<dbReference type="GO" id="GO:0016903">
    <property type="term" value="F:oxidoreductase activity, acting on the aldehyde or oxo group of donors"/>
    <property type="evidence" value="ECO:0007669"/>
    <property type="project" value="InterPro"/>
</dbReference>
<dbReference type="AlphaFoldDB" id="A0A7G9W8G3"/>
<name>A0A7G9W8G3_ALKCA</name>
<evidence type="ECO:0000313" key="3">
    <source>
        <dbReference type="EMBL" id="QNO14975.1"/>
    </source>
</evidence>
<dbReference type="InterPro" id="IPR019752">
    <property type="entry name" value="Pyrv/ketoisovalerate_OxRed_cat"/>
</dbReference>
<proteinExistence type="predicted"/>
<accession>A0A7G9W8G3</accession>
<sequence length="220" mass="23693">MSKLYKIALAGEGGQGVQSVANILAEAANDGGKEAIYIPNFGVEQRGGVSIAYVQIDDKVIGSPKFKTADIVVALSDRSIERTKRYVGPNTVFIYDSSTLQAAEIDDRAIGIQGVEADPRSQRPTSLTDDEAEFTATLPTNAKAVIGIPANDIAKNELHPRVFNIMILGAVIKATGVLPIEKIKEAIELKLGSKFDAKPELRELNFKALERGMNLVDKVL</sequence>
<protein>
    <submittedName>
        <fullName evidence="3">2-oxoacid:acceptor oxidoreductase family protein</fullName>
    </submittedName>
</protein>
<dbReference type="PANTHER" id="PTHR42730:SF1">
    <property type="entry name" value="2-OXOGLUTARATE SYNTHASE SUBUNIT KORC"/>
    <property type="match status" value="1"/>
</dbReference>
<evidence type="ECO:0000259" key="2">
    <source>
        <dbReference type="Pfam" id="PF01558"/>
    </source>
</evidence>
<feature type="domain" description="Pyruvate/ketoisovalerate oxidoreductase catalytic" evidence="2">
    <location>
        <begin position="13"/>
        <end position="213"/>
    </location>
</feature>
<organism evidence="3 4">
    <name type="scientific">Alkalicella caledoniensis</name>
    <dbReference type="NCBI Taxonomy" id="2731377"/>
    <lineage>
        <taxon>Bacteria</taxon>
        <taxon>Bacillati</taxon>
        <taxon>Bacillota</taxon>
        <taxon>Clostridia</taxon>
        <taxon>Eubacteriales</taxon>
        <taxon>Proteinivoracaceae</taxon>
        <taxon>Alkalicella</taxon>
    </lineage>
</organism>
<evidence type="ECO:0000256" key="1">
    <source>
        <dbReference type="ARBA" id="ARBA00023002"/>
    </source>
</evidence>
<gene>
    <name evidence="3" type="ORF">HYG86_09410</name>
</gene>
<dbReference type="EMBL" id="CP058559">
    <property type="protein sequence ID" value="QNO14975.1"/>
    <property type="molecule type" value="Genomic_DNA"/>
</dbReference>
<keyword evidence="1" id="KW-0560">Oxidoreductase</keyword>
<dbReference type="RefSeq" id="WP_213165340.1">
    <property type="nucleotide sequence ID" value="NZ_CP058559.1"/>
</dbReference>
<reference evidence="3 4" key="1">
    <citation type="submission" date="2020-07" db="EMBL/GenBank/DDBJ databases">
        <title>Alkalicella. sp. LB2 genome.</title>
        <authorList>
            <person name="Postec A."/>
            <person name="Quemeneur M."/>
        </authorList>
    </citation>
    <scope>NUCLEOTIDE SEQUENCE [LARGE SCALE GENOMIC DNA]</scope>
    <source>
        <strain evidence="3 4">LB2</strain>
    </source>
</reference>
<dbReference type="KEGG" id="acae:HYG86_09410"/>
<dbReference type="SUPFAM" id="SSF53323">
    <property type="entry name" value="Pyruvate-ferredoxin oxidoreductase, PFOR, domain III"/>
    <property type="match status" value="1"/>
</dbReference>
<dbReference type="InterPro" id="IPR052554">
    <property type="entry name" value="2-oxoglutarate_synth_KorC"/>
</dbReference>
<dbReference type="Gene3D" id="3.40.920.10">
    <property type="entry name" value="Pyruvate-ferredoxin oxidoreductase, PFOR, domain III"/>
    <property type="match status" value="1"/>
</dbReference>
<dbReference type="Pfam" id="PF01558">
    <property type="entry name" value="POR"/>
    <property type="match status" value="1"/>
</dbReference>
<dbReference type="Proteomes" id="UP000516160">
    <property type="component" value="Chromosome"/>
</dbReference>
<keyword evidence="4" id="KW-1185">Reference proteome</keyword>
<dbReference type="PANTHER" id="PTHR42730">
    <property type="entry name" value="2-OXOGLUTARATE SYNTHASE SUBUNIT KORC"/>
    <property type="match status" value="1"/>
</dbReference>
<dbReference type="InterPro" id="IPR002869">
    <property type="entry name" value="Pyrv_flavodox_OxRed_cen"/>
</dbReference>
<evidence type="ECO:0000313" key="4">
    <source>
        <dbReference type="Proteomes" id="UP000516160"/>
    </source>
</evidence>